<feature type="binding site" evidence="2">
    <location>
        <position position="54"/>
    </location>
    <ligand>
        <name>Mg(2+)</name>
        <dbReference type="ChEBI" id="CHEBI:18420"/>
        <label>3</label>
    </ligand>
</feature>
<feature type="binding site" evidence="2">
    <location>
        <begin position="146"/>
        <end position="147"/>
    </location>
    <ligand>
        <name>ATP</name>
        <dbReference type="ChEBI" id="CHEBI:30616"/>
    </ligand>
</feature>
<feature type="binding site" evidence="2">
    <location>
        <position position="147"/>
    </location>
    <ligand>
        <name>Mg(2+)</name>
        <dbReference type="ChEBI" id="CHEBI:18420"/>
        <label>1</label>
    </ligand>
</feature>
<evidence type="ECO:0000313" key="5">
    <source>
        <dbReference type="EMBL" id="GEO17051.1"/>
    </source>
</evidence>
<comment type="function">
    <text evidence="2">Catalyzes the ATP-dependent phosphorylation of thiamine-monophosphate (TMP) to form thiamine-pyrophosphate (TPP), the active form of vitamin B1.</text>
</comment>
<dbReference type="InterPro" id="IPR036676">
    <property type="entry name" value="PurM-like_C_sf"/>
</dbReference>
<feature type="binding site" evidence="2">
    <location>
        <position position="99"/>
    </location>
    <ligand>
        <name>Mg(2+)</name>
        <dbReference type="ChEBI" id="CHEBI:18420"/>
        <label>3</label>
    </ligand>
</feature>
<accession>A0A512BYL0</accession>
<keyword evidence="2" id="KW-0479">Metal-binding</keyword>
<dbReference type="HAMAP" id="MF_02128">
    <property type="entry name" value="TMP_kinase"/>
    <property type="match status" value="1"/>
</dbReference>
<feature type="binding site" evidence="2">
    <location>
        <position position="244"/>
    </location>
    <ligand>
        <name>Mg(2+)</name>
        <dbReference type="ChEBI" id="CHEBI:18420"/>
        <label>5</label>
    </ligand>
</feature>
<reference evidence="5 6" key="1">
    <citation type="submission" date="2019-07" db="EMBL/GenBank/DDBJ databases">
        <title>Whole genome shotgun sequence of Microvirga aerophila NBRC 106136.</title>
        <authorList>
            <person name="Hosoyama A."/>
            <person name="Uohara A."/>
            <person name="Ohji S."/>
            <person name="Ichikawa N."/>
        </authorList>
    </citation>
    <scope>NUCLEOTIDE SEQUENCE [LARGE SCALE GENOMIC DNA]</scope>
    <source>
        <strain evidence="5 6">NBRC 106136</strain>
    </source>
</reference>
<feature type="binding site" evidence="2">
    <location>
        <position position="293"/>
    </location>
    <ligand>
        <name>substrate</name>
    </ligand>
</feature>
<feature type="binding site" evidence="2">
    <location>
        <position position="243"/>
    </location>
    <ligand>
        <name>ATP</name>
        <dbReference type="ChEBI" id="CHEBI:30616"/>
    </ligand>
</feature>
<keyword evidence="2" id="KW-0067">ATP-binding</keyword>
<evidence type="ECO:0000256" key="2">
    <source>
        <dbReference type="HAMAP-Rule" id="MF_02128"/>
    </source>
</evidence>
<dbReference type="InterPro" id="IPR006283">
    <property type="entry name" value="ThiL-like"/>
</dbReference>
<organism evidence="5 6">
    <name type="scientific">Microvirga aerophila</name>
    <dbReference type="NCBI Taxonomy" id="670291"/>
    <lineage>
        <taxon>Bacteria</taxon>
        <taxon>Pseudomonadati</taxon>
        <taxon>Pseudomonadota</taxon>
        <taxon>Alphaproteobacteria</taxon>
        <taxon>Hyphomicrobiales</taxon>
        <taxon>Methylobacteriaceae</taxon>
        <taxon>Microvirga</taxon>
    </lineage>
</organism>
<feature type="binding site" evidence="2">
    <location>
        <position position="69"/>
    </location>
    <ligand>
        <name>Mg(2+)</name>
        <dbReference type="ChEBI" id="CHEBI:18420"/>
        <label>4</label>
    </ligand>
</feature>
<comment type="similarity">
    <text evidence="2">Belongs to the thiamine-monophosphate kinase family.</text>
</comment>
<dbReference type="InterPro" id="IPR010918">
    <property type="entry name" value="PurM-like_C_dom"/>
</dbReference>
<keyword evidence="2" id="KW-0547">Nucleotide-binding</keyword>
<keyword evidence="2" id="KW-0808">Transferase</keyword>
<dbReference type="Pfam" id="PF02769">
    <property type="entry name" value="AIRS_C"/>
    <property type="match status" value="1"/>
</dbReference>
<keyword evidence="6" id="KW-1185">Reference proteome</keyword>
<dbReference type="EC" id="2.7.4.16" evidence="2"/>
<dbReference type="GO" id="GO:0005524">
    <property type="term" value="F:ATP binding"/>
    <property type="evidence" value="ECO:0007669"/>
    <property type="project" value="UniProtKB-UniRule"/>
</dbReference>
<comment type="catalytic activity">
    <reaction evidence="2">
        <text>thiamine phosphate + ATP = thiamine diphosphate + ADP</text>
        <dbReference type="Rhea" id="RHEA:15913"/>
        <dbReference type="ChEBI" id="CHEBI:30616"/>
        <dbReference type="ChEBI" id="CHEBI:37575"/>
        <dbReference type="ChEBI" id="CHEBI:58937"/>
        <dbReference type="ChEBI" id="CHEBI:456216"/>
        <dbReference type="EC" id="2.7.4.16"/>
    </reaction>
</comment>
<dbReference type="CDD" id="cd02194">
    <property type="entry name" value="ThiL"/>
    <property type="match status" value="1"/>
</dbReference>
<feature type="binding site" evidence="2">
    <location>
        <position position="241"/>
    </location>
    <ligand>
        <name>Mg(2+)</name>
        <dbReference type="ChEBI" id="CHEBI:18420"/>
        <label>3</label>
    </ligand>
</feature>
<feature type="binding site" evidence="2">
    <location>
        <position position="78"/>
    </location>
    <ligand>
        <name>substrate</name>
    </ligand>
</feature>
<dbReference type="GO" id="GO:0000287">
    <property type="term" value="F:magnesium ion binding"/>
    <property type="evidence" value="ECO:0007669"/>
    <property type="project" value="UniProtKB-UniRule"/>
</dbReference>
<comment type="caution">
    <text evidence="2">Lacks conserved residue(s) required for the propagation of feature annotation.</text>
</comment>
<dbReference type="UniPathway" id="UPA00060">
    <property type="reaction ID" value="UER00142"/>
</dbReference>
<feature type="domain" description="PurM-like C-terminal" evidence="4">
    <location>
        <begin position="178"/>
        <end position="331"/>
    </location>
</feature>
<feature type="binding site" evidence="2">
    <location>
        <position position="349"/>
    </location>
    <ligand>
        <name>substrate</name>
    </ligand>
</feature>
<comment type="pathway">
    <text evidence="2">Cofactor biosynthesis; thiamine diphosphate biosynthesis; thiamine diphosphate from thiamine phosphate: step 1/1.</text>
</comment>
<feature type="binding site" evidence="2">
    <location>
        <position position="54"/>
    </location>
    <ligand>
        <name>Mg(2+)</name>
        <dbReference type="ChEBI" id="CHEBI:18420"/>
        <label>4</label>
    </ligand>
</feature>
<dbReference type="InterPro" id="IPR016188">
    <property type="entry name" value="PurM-like_N"/>
</dbReference>
<feature type="binding site" evidence="2">
    <location>
        <position position="71"/>
    </location>
    <ligand>
        <name>Mg(2+)</name>
        <dbReference type="ChEBI" id="CHEBI:18420"/>
        <label>2</label>
    </ligand>
</feature>
<keyword evidence="2" id="KW-0460">Magnesium</keyword>
<name>A0A512BYL0_9HYPH</name>
<keyword evidence="2 5" id="KW-0418">Kinase</keyword>
<dbReference type="SUPFAM" id="SSF55326">
    <property type="entry name" value="PurM N-terminal domain-like"/>
    <property type="match status" value="1"/>
</dbReference>
<feature type="binding site" evidence="2">
    <location>
        <position position="70"/>
    </location>
    <ligand>
        <name>Mg(2+)</name>
        <dbReference type="ChEBI" id="CHEBI:18420"/>
        <label>1</label>
    </ligand>
</feature>
<comment type="miscellaneous">
    <text evidence="2">Reaction mechanism of ThiL seems to utilize a direct, inline transfer of the gamma-phosphate of ATP to TMP rather than a phosphorylated enzyme intermediate.</text>
</comment>
<dbReference type="EMBL" id="BJYU01000086">
    <property type="protein sequence ID" value="GEO17051.1"/>
    <property type="molecule type" value="Genomic_DNA"/>
</dbReference>
<dbReference type="PANTHER" id="PTHR30270">
    <property type="entry name" value="THIAMINE-MONOPHOSPHATE KINASE"/>
    <property type="match status" value="1"/>
</dbReference>
<feature type="binding site" evidence="2">
    <location>
        <position position="71"/>
    </location>
    <ligand>
        <name>Mg(2+)</name>
        <dbReference type="ChEBI" id="CHEBI:18420"/>
        <label>1</label>
    </ligand>
</feature>
<evidence type="ECO:0000259" key="3">
    <source>
        <dbReference type="Pfam" id="PF00586"/>
    </source>
</evidence>
<evidence type="ECO:0000259" key="4">
    <source>
        <dbReference type="Pfam" id="PF02769"/>
    </source>
</evidence>
<protein>
    <recommendedName>
        <fullName evidence="2">Thiamine-monophosphate kinase</fullName>
        <shortName evidence="2">TMP kinase</shortName>
        <shortName evidence="2">Thiamine-phosphate kinase</shortName>
        <ecNumber evidence="2">2.7.4.16</ecNumber>
    </recommendedName>
</protein>
<dbReference type="InterPro" id="IPR036921">
    <property type="entry name" value="PurM-like_N_sf"/>
</dbReference>
<evidence type="ECO:0000313" key="6">
    <source>
        <dbReference type="Proteomes" id="UP000321085"/>
    </source>
</evidence>
<dbReference type="SUPFAM" id="SSF56042">
    <property type="entry name" value="PurM C-terminal domain-like"/>
    <property type="match status" value="1"/>
</dbReference>
<feature type="binding site" evidence="2">
    <location>
        <position position="99"/>
    </location>
    <ligand>
        <name>Mg(2+)</name>
        <dbReference type="ChEBI" id="CHEBI:18420"/>
        <label>4</label>
    </ligand>
</feature>
<feature type="binding site" evidence="2">
    <location>
        <position position="173"/>
    </location>
    <ligand>
        <name>ATP</name>
        <dbReference type="ChEBI" id="CHEBI:30616"/>
    </ligand>
</feature>
<dbReference type="PIRSF" id="PIRSF005303">
    <property type="entry name" value="Thiam_monoph_kin"/>
    <property type="match status" value="1"/>
</dbReference>
<dbReference type="Proteomes" id="UP000321085">
    <property type="component" value="Unassembled WGS sequence"/>
</dbReference>
<dbReference type="Gene3D" id="3.90.650.10">
    <property type="entry name" value="PurM-like C-terminal domain"/>
    <property type="match status" value="1"/>
</dbReference>
<dbReference type="GO" id="GO:0009030">
    <property type="term" value="F:thiamine-phosphate kinase activity"/>
    <property type="evidence" value="ECO:0007669"/>
    <property type="project" value="UniProtKB-UniRule"/>
</dbReference>
<dbReference type="GO" id="GO:0009229">
    <property type="term" value="P:thiamine diphosphate biosynthetic process"/>
    <property type="evidence" value="ECO:0007669"/>
    <property type="project" value="UniProtKB-UniRule"/>
</dbReference>
<feature type="binding site" evidence="2">
    <location>
        <position position="99"/>
    </location>
    <ligand>
        <name>Mg(2+)</name>
        <dbReference type="ChEBI" id="CHEBI:18420"/>
        <label>2</label>
    </ligand>
</feature>
<evidence type="ECO:0000256" key="1">
    <source>
        <dbReference type="ARBA" id="ARBA00022977"/>
    </source>
</evidence>
<comment type="caution">
    <text evidence="5">The sequence shown here is derived from an EMBL/GenBank/DDBJ whole genome shotgun (WGS) entry which is preliminary data.</text>
</comment>
<dbReference type="NCBIfam" id="TIGR01379">
    <property type="entry name" value="thiL"/>
    <property type="match status" value="1"/>
</dbReference>
<gene>
    <name evidence="2 5" type="primary">thiL</name>
    <name evidence="5" type="ORF">MAE02_47470</name>
</gene>
<dbReference type="AlphaFoldDB" id="A0A512BYL0"/>
<dbReference type="GO" id="GO:0009228">
    <property type="term" value="P:thiamine biosynthetic process"/>
    <property type="evidence" value="ECO:0007669"/>
    <property type="project" value="UniProtKB-KW"/>
</dbReference>
<feature type="domain" description="PurM-like N-terminal" evidence="3">
    <location>
        <begin position="53"/>
        <end position="165"/>
    </location>
</feature>
<dbReference type="Gene3D" id="3.30.1330.10">
    <property type="entry name" value="PurM-like, N-terminal domain"/>
    <property type="match status" value="1"/>
</dbReference>
<proteinExistence type="inferred from homology"/>
<dbReference type="Pfam" id="PF00586">
    <property type="entry name" value="AIRS"/>
    <property type="match status" value="1"/>
</dbReference>
<sequence length="352" mass="37067">MSESFPPADRAGDDKQDRLGQLEAMSCHRPNEDSLIARFFAPIAAAGGLGLKDDAACLTPKANHDLVLTTDALVESVHFLPGDPPRSVARKALGVNVSDLTAKGADPTGFLLSLALPEDWTEAWLADFADGLGQAAGDFGCPLLGGDTVKARGALTLSVTALGQVPAGRMVRRTTAQIGDLICVTGTIGDSALGLALRSDPAWAKILSAPHRAFLADRYLHPQPRWRLAAAVRACAQAAMDVSDGLAGDLAKMMRVSGVSAEIDGDHVPLSDAARAAVEASPGLIHQVMTGGDDYEILCTVAEKNLDRFRKEADSVDVRLSVIGRVVAGTSLPIFRMSGSERRYDVGSFSHF</sequence>
<dbReference type="PANTHER" id="PTHR30270:SF0">
    <property type="entry name" value="THIAMINE-MONOPHOSPHATE KINASE"/>
    <property type="match status" value="1"/>
</dbReference>
<keyword evidence="1 2" id="KW-0784">Thiamine biosynthesis</keyword>